<dbReference type="PANTHER" id="PTHR37534:SF38">
    <property type="entry name" value="ZN(2)-C6 FUNGAL-TYPE DOMAIN-CONTAINING PROTEIN"/>
    <property type="match status" value="1"/>
</dbReference>
<dbReference type="InterPro" id="IPR001138">
    <property type="entry name" value="Zn2Cys6_DnaBD"/>
</dbReference>
<proteinExistence type="predicted"/>
<evidence type="ECO:0000259" key="7">
    <source>
        <dbReference type="PROSITE" id="PS50048"/>
    </source>
</evidence>
<keyword evidence="4" id="KW-0804">Transcription</keyword>
<sequence length="752" mass="84959">MKTGRTKKTTRSHTLGGCGTCRRRHVKCDKVRPACLTCRAIGVVCDGFHQELKWVTNPESPGDKNASNRETYNRSARQHLYTEQDRASMSTALRSDLADKPIDETLAELDARSKDGPPTSVDGMAVGPFGVFSFEQDCPNPSPRNDLPQQGGVAPSPERLGPEEGLPSIGSLDTLNDIHDFLDWPDLFDLDFMGNMSPLQDFDSGLEDTSTQRQILNSQNASDQQPAHETVTPSQGNVTSASLVNPRVAVLPIMKRTAPKDLRPKDAEMLLRHFKDHVILHMRPMPLQKKSPWEVINLESAIVTLARLTYMTSQAISHAALANLLALLALSARHLSDQQVGEGAAPVSYWQEFATQTIDEAKENLQLSLRNETRGSDIAKYKEQLMAVLAMLAFATLYDRQQEARAYMVDAERLLRLRGLAKRNISRKARQLHHVYTWMRIIEESTYVLRNFQNVGAGTTLGISRQSAKEPRTDMSIAGRTETQYQPGPNPRLDDFLRFEASASEHEVETTPKDREVGLHDIHLEDSREFAETMYMELYGISETWLSLVSQTTRLANVMDSLSVNKDRRDVEFVELLERRKQRLENMVCSFAAMGRQTLEQSTSSGNVRTIDAPRHDMVRALNAALVILFYRRIRKVNAWILQEHVDNVIRALKDFETSCQRANIEEPGSPWPAFLAGCEALYPAQREYLSGYLDRASAMTGFARLETARICMVEVWRRRDESADGGDKRMRDQVWTWEHVSKECFLHVLLS</sequence>
<dbReference type="CDD" id="cd00067">
    <property type="entry name" value="GAL4"/>
    <property type="match status" value="1"/>
</dbReference>
<dbReference type="GO" id="GO:0005634">
    <property type="term" value="C:nucleus"/>
    <property type="evidence" value="ECO:0007669"/>
    <property type="project" value="UniProtKB-SubCell"/>
</dbReference>
<gene>
    <name evidence="8" type="ORF">PV11_06728</name>
</gene>
<accession>A0A0D1VST3</accession>
<dbReference type="InterPro" id="IPR036864">
    <property type="entry name" value="Zn2-C6_fun-type_DNA-bd_sf"/>
</dbReference>
<dbReference type="PROSITE" id="PS00463">
    <property type="entry name" value="ZN2_CY6_FUNGAL_1"/>
    <property type="match status" value="1"/>
</dbReference>
<dbReference type="Pfam" id="PF11951">
    <property type="entry name" value="Fungal_trans_2"/>
    <property type="match status" value="1"/>
</dbReference>
<keyword evidence="5" id="KW-0539">Nucleus</keyword>
<dbReference type="EMBL" id="KN846953">
    <property type="protein sequence ID" value="KIV79150.1"/>
    <property type="molecule type" value="Genomic_DNA"/>
</dbReference>
<evidence type="ECO:0000256" key="5">
    <source>
        <dbReference type="ARBA" id="ARBA00023242"/>
    </source>
</evidence>
<feature type="region of interest" description="Disordered" evidence="6">
    <location>
        <begin position="56"/>
        <end position="88"/>
    </location>
</feature>
<dbReference type="InterPro" id="IPR021858">
    <property type="entry name" value="Fun_TF"/>
</dbReference>
<dbReference type="SUPFAM" id="SSF57701">
    <property type="entry name" value="Zn2/Cys6 DNA-binding domain"/>
    <property type="match status" value="1"/>
</dbReference>
<comment type="subcellular location">
    <subcellularLocation>
        <location evidence="1">Nucleus</location>
    </subcellularLocation>
</comment>
<evidence type="ECO:0000256" key="6">
    <source>
        <dbReference type="SAM" id="MobiDB-lite"/>
    </source>
</evidence>
<evidence type="ECO:0000256" key="3">
    <source>
        <dbReference type="ARBA" id="ARBA00023125"/>
    </source>
</evidence>
<evidence type="ECO:0000256" key="2">
    <source>
        <dbReference type="ARBA" id="ARBA00023015"/>
    </source>
</evidence>
<reference evidence="8 9" key="1">
    <citation type="submission" date="2015-01" db="EMBL/GenBank/DDBJ databases">
        <title>The Genome Sequence of Exophiala sideris CBS121828.</title>
        <authorList>
            <consortium name="The Broad Institute Genomics Platform"/>
            <person name="Cuomo C."/>
            <person name="de Hoog S."/>
            <person name="Gorbushina A."/>
            <person name="Stielow B."/>
            <person name="Teixiera M."/>
            <person name="Abouelleil A."/>
            <person name="Chapman S.B."/>
            <person name="Priest M."/>
            <person name="Young S.K."/>
            <person name="Wortman J."/>
            <person name="Nusbaum C."/>
            <person name="Birren B."/>
        </authorList>
    </citation>
    <scope>NUCLEOTIDE SEQUENCE [LARGE SCALE GENOMIC DNA]</scope>
    <source>
        <strain evidence="8 9">CBS 121828</strain>
    </source>
</reference>
<dbReference type="AlphaFoldDB" id="A0A0D1VST3"/>
<dbReference type="Pfam" id="PF00172">
    <property type="entry name" value="Zn_clus"/>
    <property type="match status" value="1"/>
</dbReference>
<feature type="region of interest" description="Disordered" evidence="6">
    <location>
        <begin position="136"/>
        <end position="165"/>
    </location>
</feature>
<feature type="region of interest" description="Disordered" evidence="6">
    <location>
        <begin position="218"/>
        <end position="239"/>
    </location>
</feature>
<dbReference type="GO" id="GO:0045944">
    <property type="term" value="P:positive regulation of transcription by RNA polymerase II"/>
    <property type="evidence" value="ECO:0007669"/>
    <property type="project" value="TreeGrafter"/>
</dbReference>
<dbReference type="PROSITE" id="PS50048">
    <property type="entry name" value="ZN2_CY6_FUNGAL_2"/>
    <property type="match status" value="1"/>
</dbReference>
<name>A0A0D1VST3_9EURO</name>
<evidence type="ECO:0000256" key="1">
    <source>
        <dbReference type="ARBA" id="ARBA00004123"/>
    </source>
</evidence>
<protein>
    <recommendedName>
        <fullName evidence="7">Zn(2)-C6 fungal-type domain-containing protein</fullName>
    </recommendedName>
</protein>
<keyword evidence="3" id="KW-0238">DNA-binding</keyword>
<dbReference type="GO" id="GO:0008270">
    <property type="term" value="F:zinc ion binding"/>
    <property type="evidence" value="ECO:0007669"/>
    <property type="project" value="InterPro"/>
</dbReference>
<dbReference type="SMART" id="SM00066">
    <property type="entry name" value="GAL4"/>
    <property type="match status" value="1"/>
</dbReference>
<dbReference type="GO" id="GO:0000976">
    <property type="term" value="F:transcription cis-regulatory region binding"/>
    <property type="evidence" value="ECO:0007669"/>
    <property type="project" value="TreeGrafter"/>
</dbReference>
<dbReference type="PANTHER" id="PTHR37534">
    <property type="entry name" value="TRANSCRIPTIONAL ACTIVATOR PROTEIN UGA3"/>
    <property type="match status" value="1"/>
</dbReference>
<dbReference type="HOGENOM" id="CLU_009030_0_1_1"/>
<dbReference type="Proteomes" id="UP000053599">
    <property type="component" value="Unassembled WGS sequence"/>
</dbReference>
<keyword evidence="2" id="KW-0805">Transcription regulation</keyword>
<dbReference type="Gene3D" id="4.10.240.10">
    <property type="entry name" value="Zn(2)-C6 fungal-type DNA-binding domain"/>
    <property type="match status" value="1"/>
</dbReference>
<dbReference type="OrthoDB" id="5089701at2759"/>
<feature type="domain" description="Zn(2)-C6 fungal-type" evidence="7">
    <location>
        <begin position="17"/>
        <end position="45"/>
    </location>
</feature>
<dbReference type="GO" id="GO:0000981">
    <property type="term" value="F:DNA-binding transcription factor activity, RNA polymerase II-specific"/>
    <property type="evidence" value="ECO:0007669"/>
    <property type="project" value="InterPro"/>
</dbReference>
<evidence type="ECO:0000313" key="9">
    <source>
        <dbReference type="Proteomes" id="UP000053599"/>
    </source>
</evidence>
<evidence type="ECO:0000313" key="8">
    <source>
        <dbReference type="EMBL" id="KIV79150.1"/>
    </source>
</evidence>
<organism evidence="8 9">
    <name type="scientific">Exophiala sideris</name>
    <dbReference type="NCBI Taxonomy" id="1016849"/>
    <lineage>
        <taxon>Eukaryota</taxon>
        <taxon>Fungi</taxon>
        <taxon>Dikarya</taxon>
        <taxon>Ascomycota</taxon>
        <taxon>Pezizomycotina</taxon>
        <taxon>Eurotiomycetes</taxon>
        <taxon>Chaetothyriomycetidae</taxon>
        <taxon>Chaetothyriales</taxon>
        <taxon>Herpotrichiellaceae</taxon>
        <taxon>Exophiala</taxon>
    </lineage>
</organism>
<evidence type="ECO:0000256" key="4">
    <source>
        <dbReference type="ARBA" id="ARBA00023163"/>
    </source>
</evidence>
<dbReference type="STRING" id="1016849.A0A0D1VST3"/>